<feature type="region of interest" description="Disordered" evidence="1">
    <location>
        <begin position="188"/>
        <end position="212"/>
    </location>
</feature>
<keyword evidence="4" id="KW-1185">Reference proteome</keyword>
<gene>
    <name evidence="3" type="ORF">E1956_04240</name>
</gene>
<dbReference type="EMBL" id="CP038148">
    <property type="protein sequence ID" value="QBQ96452.1"/>
    <property type="molecule type" value="Genomic_DNA"/>
</dbReference>
<dbReference type="KEGG" id="ppai:E1956_04240"/>
<dbReference type="Proteomes" id="UP000295727">
    <property type="component" value="Chromosome 1"/>
</dbReference>
<proteinExistence type="predicted"/>
<evidence type="ECO:0008006" key="5">
    <source>
        <dbReference type="Google" id="ProtNLM"/>
    </source>
</evidence>
<feature type="signal peptide" evidence="2">
    <location>
        <begin position="1"/>
        <end position="25"/>
    </location>
</feature>
<evidence type="ECO:0000313" key="3">
    <source>
        <dbReference type="EMBL" id="QBQ96452.1"/>
    </source>
</evidence>
<evidence type="ECO:0000313" key="4">
    <source>
        <dbReference type="Proteomes" id="UP000295727"/>
    </source>
</evidence>
<reference evidence="3 4" key="1">
    <citation type="submission" date="2019-03" db="EMBL/GenBank/DDBJ databases">
        <title>Paraburkholderia sp. 7MH5, isolated from subtropical forest soil.</title>
        <authorList>
            <person name="Gao Z.-H."/>
            <person name="Qiu L.-H."/>
        </authorList>
    </citation>
    <scope>NUCLEOTIDE SEQUENCE [LARGE SCALE GENOMIC DNA]</scope>
    <source>
        <strain evidence="3 4">7MH5</strain>
    </source>
</reference>
<dbReference type="OrthoDB" id="6466734at2"/>
<dbReference type="AlphaFoldDB" id="A0A4V1AYP1"/>
<protein>
    <recommendedName>
        <fullName evidence="5">Tetratricopeptide repeat-containing protein</fullName>
    </recommendedName>
</protein>
<keyword evidence="2" id="KW-0732">Signal</keyword>
<organism evidence="3 4">
    <name type="scientific">Paraburkholderia pallida</name>
    <dbReference type="NCBI Taxonomy" id="2547399"/>
    <lineage>
        <taxon>Bacteria</taxon>
        <taxon>Pseudomonadati</taxon>
        <taxon>Pseudomonadota</taxon>
        <taxon>Betaproteobacteria</taxon>
        <taxon>Burkholderiales</taxon>
        <taxon>Burkholderiaceae</taxon>
        <taxon>Paraburkholderia</taxon>
    </lineage>
</organism>
<accession>A0A4V1AYP1</accession>
<feature type="chain" id="PRO_5020762046" description="Tetratricopeptide repeat-containing protein" evidence="2">
    <location>
        <begin position="26"/>
        <end position="228"/>
    </location>
</feature>
<dbReference type="RefSeq" id="WP_134747557.1">
    <property type="nucleotide sequence ID" value="NZ_CP038148.1"/>
</dbReference>
<evidence type="ECO:0000256" key="2">
    <source>
        <dbReference type="SAM" id="SignalP"/>
    </source>
</evidence>
<name>A0A4V1AYP1_9BURK</name>
<evidence type="ECO:0000256" key="1">
    <source>
        <dbReference type="SAM" id="MobiDB-lite"/>
    </source>
</evidence>
<sequence length="228" mass="24635">MGSRTKALWRGAICVAFFASAQAMADNAASDASRSAAMLATLSTQTVGNARAQAMLTIAQRKTGSDLDHAVSALRTTLMRDPADLDAKMYYGYGQLRLALQYLANKNFMQAAERAKQGFFYVDEAAESAPDNWRLRYQRTRVDAFSPPSNGRCVIALKDTAFLESDAEVPRELMPMIGVMRGRAQDACRKGSSLGGGNPEQASTVAPAPPLTPAEIANVLEPIVKEQR</sequence>